<dbReference type="EMBL" id="JBHUME010000007">
    <property type="protein sequence ID" value="MFD2613082.1"/>
    <property type="molecule type" value="Genomic_DNA"/>
</dbReference>
<dbReference type="RefSeq" id="WP_377602986.1">
    <property type="nucleotide sequence ID" value="NZ_JBHUME010000007.1"/>
</dbReference>
<evidence type="ECO:0000313" key="1">
    <source>
        <dbReference type="EMBL" id="MFD2613082.1"/>
    </source>
</evidence>
<organism evidence="1 2">
    <name type="scientific">Paenibacillus gansuensis</name>
    <dbReference type="NCBI Taxonomy" id="306542"/>
    <lineage>
        <taxon>Bacteria</taxon>
        <taxon>Bacillati</taxon>
        <taxon>Bacillota</taxon>
        <taxon>Bacilli</taxon>
        <taxon>Bacillales</taxon>
        <taxon>Paenibacillaceae</taxon>
        <taxon>Paenibacillus</taxon>
    </lineage>
</organism>
<dbReference type="CDD" id="cd01301">
    <property type="entry name" value="rDP_like"/>
    <property type="match status" value="1"/>
</dbReference>
<dbReference type="PROSITE" id="PS51365">
    <property type="entry name" value="RENAL_DIPEPTIDASE_2"/>
    <property type="match status" value="1"/>
</dbReference>
<comment type="caution">
    <text evidence="1">The sequence shown here is derived from an EMBL/GenBank/DDBJ whole genome shotgun (WGS) entry which is preliminary data.</text>
</comment>
<dbReference type="Gene3D" id="3.20.20.140">
    <property type="entry name" value="Metal-dependent hydrolases"/>
    <property type="match status" value="1"/>
</dbReference>
<dbReference type="InterPro" id="IPR008257">
    <property type="entry name" value="Pept_M19"/>
</dbReference>
<protein>
    <submittedName>
        <fullName evidence="1">Dipeptidase</fullName>
    </submittedName>
</protein>
<reference evidence="2" key="1">
    <citation type="journal article" date="2019" name="Int. J. Syst. Evol. Microbiol.">
        <title>The Global Catalogue of Microorganisms (GCM) 10K type strain sequencing project: providing services to taxonomists for standard genome sequencing and annotation.</title>
        <authorList>
            <consortium name="The Broad Institute Genomics Platform"/>
            <consortium name="The Broad Institute Genome Sequencing Center for Infectious Disease"/>
            <person name="Wu L."/>
            <person name="Ma J."/>
        </authorList>
    </citation>
    <scope>NUCLEOTIDE SEQUENCE [LARGE SCALE GENOMIC DNA]</scope>
    <source>
        <strain evidence="2">KCTC 3950</strain>
    </source>
</reference>
<proteinExistence type="predicted"/>
<keyword evidence="2" id="KW-1185">Reference proteome</keyword>
<name>A0ABW5PCL3_9BACL</name>
<gene>
    <name evidence="1" type="ORF">ACFSUF_11665</name>
</gene>
<dbReference type="InterPro" id="IPR032466">
    <property type="entry name" value="Metal_Hydrolase"/>
</dbReference>
<accession>A0ABW5PCL3</accession>
<sequence length="316" mass="35586">MIYDGHCDVLGKMLEDASIHFEDDRKLDVTLSRLKAGGVKLQTFAIYVHEEEFTDRSIRPILQSVDLFYTRILHGHGLRFIKTKSDLQKLSSSNDLGALLHLEGVDGLGGDLAYLRILFYLGVRTLGVTWNYGNWAADGILEKRNGGFSTKGLSLIEECNRLGIILDVSHLSERAFWDLAEASKKPYLASHSNAYTICSHPRNLKDDQIRRVIADGGRIGITFVPYFVSDRTTVQIKDILAHTDHVCGMGGERSLVFGSDFDGIPSYIKGLEHPGNYPDLVNELQKHYPESIVNGLLYDNMYRFLEKELPDEHNRG</sequence>
<dbReference type="SUPFAM" id="SSF51556">
    <property type="entry name" value="Metallo-dependent hydrolases"/>
    <property type="match status" value="1"/>
</dbReference>
<dbReference type="PANTHER" id="PTHR10443">
    <property type="entry name" value="MICROSOMAL DIPEPTIDASE"/>
    <property type="match status" value="1"/>
</dbReference>
<dbReference type="PANTHER" id="PTHR10443:SF12">
    <property type="entry name" value="DIPEPTIDASE"/>
    <property type="match status" value="1"/>
</dbReference>
<dbReference type="Proteomes" id="UP001597541">
    <property type="component" value="Unassembled WGS sequence"/>
</dbReference>
<dbReference type="Pfam" id="PF01244">
    <property type="entry name" value="Peptidase_M19"/>
    <property type="match status" value="1"/>
</dbReference>
<evidence type="ECO:0000313" key="2">
    <source>
        <dbReference type="Proteomes" id="UP001597541"/>
    </source>
</evidence>